<evidence type="ECO:0000259" key="5">
    <source>
        <dbReference type="SMART" id="SM00415"/>
    </source>
</evidence>
<comment type="similarity">
    <text evidence="4">Belongs to the HSF family.</text>
</comment>
<evidence type="ECO:0000256" key="1">
    <source>
        <dbReference type="ARBA" id="ARBA00004123"/>
    </source>
</evidence>
<reference evidence="7" key="1">
    <citation type="submission" date="2021-01" db="EMBL/GenBank/DDBJ databases">
        <authorList>
            <person name="Corre E."/>
            <person name="Pelletier E."/>
            <person name="Niang G."/>
            <person name="Scheremetjew M."/>
            <person name="Finn R."/>
            <person name="Kale V."/>
            <person name="Holt S."/>
            <person name="Cochrane G."/>
            <person name="Meng A."/>
            <person name="Brown T."/>
            <person name="Cohen L."/>
        </authorList>
    </citation>
    <scope>NUCLEOTIDE SEQUENCE</scope>
    <source>
        <strain evidence="7">10249 10 AB</strain>
    </source>
</reference>
<name>A0A6U9WJF1_9STRA</name>
<protein>
    <recommendedName>
        <fullName evidence="5">HSF-type DNA-binding domain-containing protein</fullName>
    </recommendedName>
</protein>
<evidence type="ECO:0000256" key="2">
    <source>
        <dbReference type="ARBA" id="ARBA00023125"/>
    </source>
</evidence>
<dbReference type="SMART" id="SM00415">
    <property type="entry name" value="HSF"/>
    <property type="match status" value="1"/>
</dbReference>
<dbReference type="Gene3D" id="1.10.10.10">
    <property type="entry name" value="Winged helix-like DNA-binding domain superfamily/Winged helix DNA-binding domain"/>
    <property type="match status" value="1"/>
</dbReference>
<dbReference type="AlphaFoldDB" id="A0A6U9WJF1"/>
<dbReference type="GO" id="GO:0043565">
    <property type="term" value="F:sequence-specific DNA binding"/>
    <property type="evidence" value="ECO:0007669"/>
    <property type="project" value="InterPro"/>
</dbReference>
<sequence>MNEGNMMMALTEQEKMRAAAKLHLSTGEALLAAAGGSQSSLFPQESMMFGHGAGYSSMSNPMSAMSRPSSVYDSVGSSFSDRSLLLGMSGGMSNQASALSDMGGLGMGLGGMGGMGSGIGSMFGSGHRDMYSNAEIISAVDRNHLKMERIMLMRRREAMIVAEERARAETWQLGMKMRTAATSVVTPGSELDSESTLAALGNSMRKKSSPYIDASAMADPPEFELARRRTRGGVTEPFPEKLHRMLLEIEKDGNGHIISFFPHGRSFGIHDTDSFEEKIMPKYFKQSRLSSFQRQLNLYGFTRIVSGPDSGGYYHELFLKGRPALCTHMRRVGIPKGVDRRKIKSTLNKKEPDFYSMRPSL</sequence>
<dbReference type="GO" id="GO:0003700">
    <property type="term" value="F:DNA-binding transcription factor activity"/>
    <property type="evidence" value="ECO:0007669"/>
    <property type="project" value="InterPro"/>
</dbReference>
<feature type="domain" description="HSF-type DNA-binding" evidence="5">
    <location>
        <begin position="234"/>
        <end position="332"/>
    </location>
</feature>
<evidence type="ECO:0000313" key="7">
    <source>
        <dbReference type="EMBL" id="CAE0711436.1"/>
    </source>
</evidence>
<keyword evidence="3" id="KW-0539">Nucleus</keyword>
<evidence type="ECO:0000256" key="4">
    <source>
        <dbReference type="RuleBase" id="RU004020"/>
    </source>
</evidence>
<organism evidence="7">
    <name type="scientific">Pseudo-nitzschia australis</name>
    <dbReference type="NCBI Taxonomy" id="44445"/>
    <lineage>
        <taxon>Eukaryota</taxon>
        <taxon>Sar</taxon>
        <taxon>Stramenopiles</taxon>
        <taxon>Ochrophyta</taxon>
        <taxon>Bacillariophyta</taxon>
        <taxon>Bacillariophyceae</taxon>
        <taxon>Bacillariophycidae</taxon>
        <taxon>Bacillariales</taxon>
        <taxon>Bacillariaceae</taxon>
        <taxon>Pseudo-nitzschia</taxon>
    </lineage>
</organism>
<evidence type="ECO:0000256" key="3">
    <source>
        <dbReference type="ARBA" id="ARBA00023242"/>
    </source>
</evidence>
<dbReference type="InterPro" id="IPR036390">
    <property type="entry name" value="WH_DNA-bd_sf"/>
</dbReference>
<keyword evidence="2" id="KW-0238">DNA-binding</keyword>
<evidence type="ECO:0000313" key="6">
    <source>
        <dbReference type="EMBL" id="CAE0711435.1"/>
    </source>
</evidence>
<dbReference type="PANTHER" id="PTHR10015:SF206">
    <property type="entry name" value="HSF-TYPE DNA-BINDING DOMAIN-CONTAINING PROTEIN"/>
    <property type="match status" value="1"/>
</dbReference>
<dbReference type="FunFam" id="1.10.10.10:FF:000479">
    <property type="entry name" value="Predicted protein"/>
    <property type="match status" value="1"/>
</dbReference>
<dbReference type="SUPFAM" id="SSF46785">
    <property type="entry name" value="Winged helix' DNA-binding domain"/>
    <property type="match status" value="1"/>
</dbReference>
<dbReference type="EMBL" id="HBIX01005268">
    <property type="protein sequence ID" value="CAE0711436.1"/>
    <property type="molecule type" value="Transcribed_RNA"/>
</dbReference>
<dbReference type="PANTHER" id="PTHR10015">
    <property type="entry name" value="HEAT SHOCK TRANSCRIPTION FACTOR"/>
    <property type="match status" value="1"/>
</dbReference>
<proteinExistence type="inferred from homology"/>
<dbReference type="Pfam" id="PF00447">
    <property type="entry name" value="HSF_DNA-bind"/>
    <property type="match status" value="1"/>
</dbReference>
<dbReference type="InterPro" id="IPR000232">
    <property type="entry name" value="HSF_DNA-bd"/>
</dbReference>
<dbReference type="GO" id="GO:0005634">
    <property type="term" value="C:nucleus"/>
    <property type="evidence" value="ECO:0007669"/>
    <property type="project" value="UniProtKB-SubCell"/>
</dbReference>
<gene>
    <name evidence="6" type="ORF">PAUS00366_LOCUS4187</name>
    <name evidence="7" type="ORF">PAUS00366_LOCUS4188</name>
</gene>
<dbReference type="EMBL" id="HBIX01005267">
    <property type="protein sequence ID" value="CAE0711435.1"/>
    <property type="molecule type" value="Transcribed_RNA"/>
</dbReference>
<accession>A0A6U9WJF1</accession>
<dbReference type="InterPro" id="IPR036388">
    <property type="entry name" value="WH-like_DNA-bd_sf"/>
</dbReference>
<comment type="subcellular location">
    <subcellularLocation>
        <location evidence="1">Nucleus</location>
    </subcellularLocation>
</comment>